<dbReference type="SUPFAM" id="SSF53659">
    <property type="entry name" value="Isocitrate/Isopropylmalate dehydrogenase-like"/>
    <property type="match status" value="1"/>
</dbReference>
<feature type="region of interest" description="Disordered" evidence="3">
    <location>
        <begin position="1"/>
        <end position="31"/>
    </location>
</feature>
<organism evidence="5 6">
    <name type="scientific">Martelella lutilitoris</name>
    <dbReference type="NCBI Taxonomy" id="2583532"/>
    <lineage>
        <taxon>Bacteria</taxon>
        <taxon>Pseudomonadati</taxon>
        <taxon>Pseudomonadota</taxon>
        <taxon>Alphaproteobacteria</taxon>
        <taxon>Hyphomicrobiales</taxon>
        <taxon>Aurantimonadaceae</taxon>
        <taxon>Martelella</taxon>
    </lineage>
</organism>
<dbReference type="GO" id="GO:0016746">
    <property type="term" value="F:acyltransferase activity"/>
    <property type="evidence" value="ECO:0007669"/>
    <property type="project" value="UniProtKB-KW"/>
</dbReference>
<gene>
    <name evidence="5" type="ORF">FF124_01725</name>
</gene>
<evidence type="ECO:0000313" key="5">
    <source>
        <dbReference type="EMBL" id="TNB49702.1"/>
    </source>
</evidence>
<evidence type="ECO:0000256" key="1">
    <source>
        <dbReference type="ARBA" id="ARBA00022679"/>
    </source>
</evidence>
<comment type="caution">
    <text evidence="5">The sequence shown here is derived from an EMBL/GenBank/DDBJ whole genome shotgun (WGS) entry which is preliminary data.</text>
</comment>
<name>A0A5C4JWM1_9HYPH</name>
<evidence type="ECO:0000256" key="3">
    <source>
        <dbReference type="SAM" id="MobiDB-lite"/>
    </source>
</evidence>
<dbReference type="Gene3D" id="3.40.718.10">
    <property type="entry name" value="Isopropylmalate Dehydrogenase"/>
    <property type="match status" value="1"/>
</dbReference>
<keyword evidence="2" id="KW-0012">Acyltransferase</keyword>
<dbReference type="PANTHER" id="PTHR43356:SF2">
    <property type="entry name" value="PHOSPHATE ACETYLTRANSFERASE"/>
    <property type="match status" value="1"/>
</dbReference>
<dbReference type="PANTHER" id="PTHR43356">
    <property type="entry name" value="PHOSPHATE ACETYLTRANSFERASE"/>
    <property type="match status" value="1"/>
</dbReference>
<evidence type="ECO:0000313" key="6">
    <source>
        <dbReference type="Proteomes" id="UP000307874"/>
    </source>
</evidence>
<feature type="compositionally biased region" description="Basic and acidic residues" evidence="3">
    <location>
        <begin position="1"/>
        <end position="10"/>
    </location>
</feature>
<keyword evidence="6" id="KW-1185">Reference proteome</keyword>
<dbReference type="OrthoDB" id="9800237at2"/>
<dbReference type="Pfam" id="PF01515">
    <property type="entry name" value="PTA_PTB"/>
    <property type="match status" value="1"/>
</dbReference>
<dbReference type="EMBL" id="VCLB01000001">
    <property type="protein sequence ID" value="TNB49702.1"/>
    <property type="molecule type" value="Genomic_DNA"/>
</dbReference>
<dbReference type="NCBIfam" id="NF008852">
    <property type="entry name" value="PRK11890.1"/>
    <property type="match status" value="1"/>
</dbReference>
<dbReference type="AlphaFoldDB" id="A0A5C4JWM1"/>
<dbReference type="InterPro" id="IPR002505">
    <property type="entry name" value="PTA_PTB"/>
</dbReference>
<reference evidence="5 6" key="1">
    <citation type="submission" date="2019-06" db="EMBL/GenBank/DDBJ databases">
        <title>Martelella lutilitoris sp. nov., isolated from a tidal mudflat.</title>
        <authorList>
            <person name="Kim Y.-J."/>
        </authorList>
    </citation>
    <scope>NUCLEOTIDE SEQUENCE [LARGE SCALE GENOMIC DNA]</scope>
    <source>
        <strain evidence="5 6">GH2-6</strain>
    </source>
</reference>
<proteinExistence type="predicted"/>
<accession>A0A5C4JWM1</accession>
<feature type="domain" description="Phosphate acetyl/butaryl transferase" evidence="4">
    <location>
        <begin position="148"/>
        <end position="365"/>
    </location>
</feature>
<dbReference type="InterPro" id="IPR050500">
    <property type="entry name" value="Phos_Acetyltrans/Butyryltrans"/>
</dbReference>
<sequence>MTGTGRDRYGRRTGAKPRPPKGLTLRRAPFGRGNACSRNNLSSALFSPNLPSITRSPKEYSTMADKFDVAGFNKNFIERAAQKPAIATAVVHPCSRDALLGAVEAAHENLIEPILVGPESKIKAIADENEIDISAYRIIDTPHSHASAAQAVALASKGEAEALMKGSLHTDEYMGAVIKKDAGLRTGRRVSHVFAMVDPEYPKPFFITDAAMNIKPDLAAKVDIAQNAIDLMIAISDVEITPKVAVLSAVETVNPAIQSTIDAACLSKMADRGQITNAIVDGPLAFDNAISLEAAKIKGISSVVSGDADILLTPDLESGNMLAKQLVLLGGATSSGIILGARIPIILTSRADGAQARIGSCAIAALMADARRNGRFPAL</sequence>
<evidence type="ECO:0000259" key="4">
    <source>
        <dbReference type="Pfam" id="PF01515"/>
    </source>
</evidence>
<dbReference type="NCBIfam" id="NF006045">
    <property type="entry name" value="PRK08190.1"/>
    <property type="match status" value="1"/>
</dbReference>
<dbReference type="Proteomes" id="UP000307874">
    <property type="component" value="Unassembled WGS sequence"/>
</dbReference>
<protein>
    <submittedName>
        <fullName evidence="5">Bifunctional enoyl-CoA hydratase/phosphate acetyltransferase</fullName>
    </submittedName>
</protein>
<evidence type="ECO:0000256" key="2">
    <source>
        <dbReference type="ARBA" id="ARBA00023315"/>
    </source>
</evidence>
<keyword evidence="1 5" id="KW-0808">Transferase</keyword>